<evidence type="ECO:0000313" key="1">
    <source>
        <dbReference type="EMBL" id="ASJ76003.1"/>
    </source>
</evidence>
<dbReference type="Pfam" id="PF19648">
    <property type="entry name" value="DUF6151"/>
    <property type="match status" value="1"/>
</dbReference>
<organism evidence="1 2">
    <name type="scientific">Granulosicoccus antarcticus IMCC3135</name>
    <dbReference type="NCBI Taxonomy" id="1192854"/>
    <lineage>
        <taxon>Bacteria</taxon>
        <taxon>Pseudomonadati</taxon>
        <taxon>Pseudomonadota</taxon>
        <taxon>Gammaproteobacteria</taxon>
        <taxon>Chromatiales</taxon>
        <taxon>Granulosicoccaceae</taxon>
        <taxon>Granulosicoccus</taxon>
    </lineage>
</organism>
<dbReference type="RefSeq" id="WP_257790398.1">
    <property type="nucleotide sequence ID" value="NZ_CP018632.1"/>
</dbReference>
<keyword evidence="2" id="KW-1185">Reference proteome</keyword>
<evidence type="ECO:0000313" key="2">
    <source>
        <dbReference type="Proteomes" id="UP000250079"/>
    </source>
</evidence>
<dbReference type="Proteomes" id="UP000250079">
    <property type="component" value="Chromosome"/>
</dbReference>
<name>A0A2Z2NXL4_9GAMM</name>
<dbReference type="AlphaFoldDB" id="A0A2Z2NXL4"/>
<dbReference type="Gene3D" id="3.90.1590.10">
    <property type="entry name" value="glutathione-dependent formaldehyde- activating enzyme (gfa)"/>
    <property type="match status" value="1"/>
</dbReference>
<gene>
    <name evidence="1" type="ORF">IMCC3135_29770</name>
</gene>
<reference evidence="1 2" key="1">
    <citation type="submission" date="2016-12" db="EMBL/GenBank/DDBJ databases">
        <authorList>
            <person name="Song W.-J."/>
            <person name="Kurnit D.M."/>
        </authorList>
    </citation>
    <scope>NUCLEOTIDE SEQUENCE [LARGE SCALE GENOMIC DNA]</scope>
    <source>
        <strain evidence="1 2">IMCC3135</strain>
    </source>
</reference>
<dbReference type="InterPro" id="IPR011057">
    <property type="entry name" value="Mss4-like_sf"/>
</dbReference>
<dbReference type="EMBL" id="CP018632">
    <property type="protein sequence ID" value="ASJ76003.1"/>
    <property type="molecule type" value="Genomic_DNA"/>
</dbReference>
<proteinExistence type="predicted"/>
<dbReference type="SUPFAM" id="SSF51316">
    <property type="entry name" value="Mss4-like"/>
    <property type="match status" value="1"/>
</dbReference>
<evidence type="ECO:0008006" key="3">
    <source>
        <dbReference type="Google" id="ProtNLM"/>
    </source>
</evidence>
<dbReference type="InterPro" id="IPR046149">
    <property type="entry name" value="DUF6151"/>
</dbReference>
<protein>
    <recommendedName>
        <fullName evidence="3">CENP-V/GFA domain-containing protein</fullName>
    </recommendedName>
</protein>
<dbReference type="KEGG" id="gai:IMCC3135_29770"/>
<accession>A0A2Z2NXL4</accession>
<sequence length="205" mass="22782">MPNTFNFSCQCRTLKGTVELPDMRSLTRLVCYCEDCQAYARHLKPSEPVLGPHGGTDFVQVSPAHFHIKRGMEKLGNLRLSESGLYRWHATCCNTPLCNTPPNPSMPFVGLITNNLVCNQSTLANKVGPVRLGVCAGSQYPISADWPVARNFGFKALTRTLLNIGRWRIAGDHTRSTLIDAETGKPVIEPYTLNETERKELYTTA</sequence>